<accession>A0A2T6K8M6</accession>
<sequence length="254" mass="28600">MRRQLFHRFAGSLAAFFFLLGVVPGAAQTTRSSADPQTWDYVVLGNSIGTLWFEHYGAMIESDQSVKVIYHNHYVPLQKVSALLANVTGEPDLRNEIADADIITIGIGFADMRWAITMWGSERRNPDSEGMNEAIREFCLTYDSLLAEVVSLAGPTVIIEAMDVYFPYVRSHKDRGIYESTKQDWARFNECIMAAGRRHRVPVAQVHEAFNGPLGDDDPAEKGYLDFDGKHSSEEGMQAIAEQFRSLGYERLLR</sequence>
<dbReference type="Gene3D" id="3.40.50.1110">
    <property type="entry name" value="SGNH hydrolase"/>
    <property type="match status" value="1"/>
</dbReference>
<gene>
    <name evidence="2" type="ORF">C8N45_11588</name>
</gene>
<keyword evidence="3" id="KW-1185">Reference proteome</keyword>
<evidence type="ECO:0000313" key="2">
    <source>
        <dbReference type="EMBL" id="PUB11104.1"/>
    </source>
</evidence>
<reference evidence="2 3" key="1">
    <citation type="submission" date="2018-04" db="EMBL/GenBank/DDBJ databases">
        <title>Genomic Encyclopedia of Archaeal and Bacterial Type Strains, Phase II (KMG-II): from individual species to whole genera.</title>
        <authorList>
            <person name="Goeker M."/>
        </authorList>
    </citation>
    <scope>NUCLEOTIDE SEQUENCE [LARGE SCALE GENOMIC DNA]</scope>
    <source>
        <strain evidence="2 3">DSM 29955</strain>
    </source>
</reference>
<protein>
    <recommendedName>
        <fullName evidence="4">Lysophospholipase L1-like esterase</fullName>
    </recommendedName>
</protein>
<name>A0A2T6K8M6_9RHOB</name>
<dbReference type="RefSeq" id="WP_108388258.1">
    <property type="nucleotide sequence ID" value="NZ_QBUD01000015.1"/>
</dbReference>
<dbReference type="OrthoDB" id="26855at2"/>
<feature type="signal peptide" evidence="1">
    <location>
        <begin position="1"/>
        <end position="27"/>
    </location>
</feature>
<evidence type="ECO:0008006" key="4">
    <source>
        <dbReference type="Google" id="ProtNLM"/>
    </source>
</evidence>
<organism evidence="2 3">
    <name type="scientific">Yoonia sediminilitoris</name>
    <dbReference type="NCBI Taxonomy" id="1286148"/>
    <lineage>
        <taxon>Bacteria</taxon>
        <taxon>Pseudomonadati</taxon>
        <taxon>Pseudomonadota</taxon>
        <taxon>Alphaproteobacteria</taxon>
        <taxon>Rhodobacterales</taxon>
        <taxon>Paracoccaceae</taxon>
        <taxon>Yoonia</taxon>
    </lineage>
</organism>
<dbReference type="InterPro" id="IPR036514">
    <property type="entry name" value="SGNH_hydro_sf"/>
</dbReference>
<feature type="chain" id="PRO_5015427240" description="Lysophospholipase L1-like esterase" evidence="1">
    <location>
        <begin position="28"/>
        <end position="254"/>
    </location>
</feature>
<dbReference type="Proteomes" id="UP000244523">
    <property type="component" value="Unassembled WGS sequence"/>
</dbReference>
<evidence type="ECO:0000256" key="1">
    <source>
        <dbReference type="SAM" id="SignalP"/>
    </source>
</evidence>
<keyword evidence="1" id="KW-0732">Signal</keyword>
<comment type="caution">
    <text evidence="2">The sequence shown here is derived from an EMBL/GenBank/DDBJ whole genome shotgun (WGS) entry which is preliminary data.</text>
</comment>
<dbReference type="EMBL" id="QBUD01000015">
    <property type="protein sequence ID" value="PUB11104.1"/>
    <property type="molecule type" value="Genomic_DNA"/>
</dbReference>
<dbReference type="AlphaFoldDB" id="A0A2T6K8M6"/>
<evidence type="ECO:0000313" key="3">
    <source>
        <dbReference type="Proteomes" id="UP000244523"/>
    </source>
</evidence>
<dbReference type="GO" id="GO:0016788">
    <property type="term" value="F:hydrolase activity, acting on ester bonds"/>
    <property type="evidence" value="ECO:0007669"/>
    <property type="project" value="UniProtKB-ARBA"/>
</dbReference>
<proteinExistence type="predicted"/>
<dbReference type="SUPFAM" id="SSF52266">
    <property type="entry name" value="SGNH hydrolase"/>
    <property type="match status" value="1"/>
</dbReference>